<feature type="transmembrane region" description="Helical" evidence="1">
    <location>
        <begin position="166"/>
        <end position="188"/>
    </location>
</feature>
<feature type="transmembrane region" description="Helical" evidence="1">
    <location>
        <begin position="145"/>
        <end position="160"/>
    </location>
</feature>
<sequence>MIIYFIVLFLVMILLTMSERLKTAPNKFSFYQIIAGVVLVLFEGLRSSNVGTDTNNYVGIFNGLKYNTHAFKNSDSTIESGYMFLQNIAFAISSEYWSLLTVIAIVGVFISLKSFQLLSLNFKISVFLFITLASYLFLFNGARQGLAACVYGIAFFYLVNKKLWHYVLWVFIATLFHKTALIMLPFFYILHWKLSVKKMLLFVLVSLIALLYLSTFLSLFEDNVQERYAVYETRGAQGGFSLGLFFIVLSFYLVYLRKKITLINQYRYNIYLNTCVFSSLIYFVVIATGRDVNFIRLSLYFMIGYFLIWPIIFKDVKFFQSSFGKIIFYTIHLLFFAVYLSKMSNLTPYQFNFNLFY</sequence>
<dbReference type="EMBL" id="VLKX01000001">
    <property type="protein sequence ID" value="TWI52154.1"/>
    <property type="molecule type" value="Genomic_DNA"/>
</dbReference>
<evidence type="ECO:0000313" key="2">
    <source>
        <dbReference type="EMBL" id="RDI58369.1"/>
    </source>
</evidence>
<feature type="transmembrane region" description="Helical" evidence="1">
    <location>
        <begin position="200"/>
        <end position="220"/>
    </location>
</feature>
<dbReference type="InterPro" id="IPR049458">
    <property type="entry name" value="EpsG-like"/>
</dbReference>
<keyword evidence="4" id="KW-1185">Reference proteome</keyword>
<evidence type="ECO:0000313" key="3">
    <source>
        <dbReference type="EMBL" id="TWI52154.1"/>
    </source>
</evidence>
<dbReference type="EMBL" id="QQBA01000001">
    <property type="protein sequence ID" value="RDI58369.1"/>
    <property type="molecule type" value="Genomic_DNA"/>
</dbReference>
<evidence type="ECO:0000256" key="1">
    <source>
        <dbReference type="SAM" id="Phobius"/>
    </source>
</evidence>
<reference evidence="2 4" key="2">
    <citation type="submission" date="2018-07" db="EMBL/GenBank/DDBJ databases">
        <title>Genomic Encyclopedia of Type Strains, Phase IV (KMG-IV): sequencing the most valuable type-strain genomes for metagenomic binning, comparative biology and taxonomic classification.</title>
        <authorList>
            <person name="Goeker M."/>
        </authorList>
    </citation>
    <scope>NUCLEOTIDE SEQUENCE [LARGE SCALE GENOMIC DNA]</scope>
    <source>
        <strain evidence="2 4">DSM 19728</strain>
    </source>
</reference>
<dbReference type="Proteomes" id="UP000254518">
    <property type="component" value="Unassembled WGS sequence"/>
</dbReference>
<reference evidence="3" key="3">
    <citation type="submission" date="2019-07" db="EMBL/GenBank/DDBJ databases">
        <authorList>
            <person name="Whitman W."/>
            <person name="Huntemann M."/>
            <person name="Clum A."/>
            <person name="Pillay M."/>
            <person name="Palaniappan K."/>
            <person name="Varghese N."/>
            <person name="Mikhailova N."/>
            <person name="Stamatis D."/>
            <person name="Reddy T."/>
            <person name="Daum C."/>
            <person name="Shapiro N."/>
            <person name="Ivanova N."/>
            <person name="Kyrpides N."/>
            <person name="Woyke T."/>
        </authorList>
    </citation>
    <scope>NUCLEOTIDE SEQUENCE</scope>
    <source>
        <strain evidence="3">CGMCC 1.5380</strain>
    </source>
</reference>
<dbReference type="GO" id="GO:0016740">
    <property type="term" value="F:transferase activity"/>
    <property type="evidence" value="ECO:0007669"/>
    <property type="project" value="UniProtKB-KW"/>
</dbReference>
<feature type="transmembrane region" description="Helical" evidence="1">
    <location>
        <begin position="240"/>
        <end position="256"/>
    </location>
</feature>
<organism evidence="3 5">
    <name type="scientific">Flavobacterium glaciei</name>
    <dbReference type="NCBI Taxonomy" id="386300"/>
    <lineage>
        <taxon>Bacteria</taxon>
        <taxon>Pseudomonadati</taxon>
        <taxon>Bacteroidota</taxon>
        <taxon>Flavobacteriia</taxon>
        <taxon>Flavobacteriales</taxon>
        <taxon>Flavobacteriaceae</taxon>
        <taxon>Flavobacterium</taxon>
    </lineage>
</organism>
<feature type="transmembrane region" description="Helical" evidence="1">
    <location>
        <begin position="294"/>
        <end position="311"/>
    </location>
</feature>
<name>A0A562Q608_9FLAO</name>
<feature type="transmembrane region" description="Helical" evidence="1">
    <location>
        <begin position="118"/>
        <end position="138"/>
    </location>
</feature>
<dbReference type="Pfam" id="PF14897">
    <property type="entry name" value="EpsG"/>
    <property type="match status" value="1"/>
</dbReference>
<keyword evidence="1" id="KW-1133">Transmembrane helix</keyword>
<proteinExistence type="predicted"/>
<dbReference type="OrthoDB" id="6154241at2"/>
<keyword evidence="1" id="KW-0812">Transmembrane</keyword>
<protein>
    <submittedName>
        <fullName evidence="3">EpsG-like putative glucosyltransferase</fullName>
    </submittedName>
</protein>
<accession>A0A562Q608</accession>
<evidence type="ECO:0000313" key="5">
    <source>
        <dbReference type="Proteomes" id="UP000321392"/>
    </source>
</evidence>
<keyword evidence="1" id="KW-0472">Membrane</keyword>
<evidence type="ECO:0000313" key="4">
    <source>
        <dbReference type="Proteomes" id="UP000254518"/>
    </source>
</evidence>
<keyword evidence="3" id="KW-0808">Transferase</keyword>
<dbReference type="Proteomes" id="UP000321392">
    <property type="component" value="Unassembled WGS sequence"/>
</dbReference>
<comment type="caution">
    <text evidence="3">The sequence shown here is derived from an EMBL/GenBank/DDBJ whole genome shotgun (WGS) entry which is preliminary data.</text>
</comment>
<feature type="transmembrane region" description="Helical" evidence="1">
    <location>
        <begin position="268"/>
        <end position="288"/>
    </location>
</feature>
<reference evidence="3 5" key="1">
    <citation type="journal article" date="2015" name="Stand. Genomic Sci.">
        <title>Genomic Encyclopedia of Bacterial and Archaeal Type Strains, Phase III: the genomes of soil and plant-associated and newly described type strains.</title>
        <authorList>
            <person name="Whitman W.B."/>
            <person name="Woyke T."/>
            <person name="Klenk H.P."/>
            <person name="Zhou Y."/>
            <person name="Lilburn T.G."/>
            <person name="Beck B.J."/>
            <person name="De Vos P."/>
            <person name="Vandamme P."/>
            <person name="Eisen J.A."/>
            <person name="Garrity G."/>
            <person name="Hugenholtz P."/>
            <person name="Kyrpides N.C."/>
        </authorList>
    </citation>
    <scope>NUCLEOTIDE SEQUENCE [LARGE SCALE GENOMIC DNA]</scope>
    <source>
        <strain evidence="3 5">CGMCC 1.5380</strain>
    </source>
</reference>
<gene>
    <name evidence="2" type="ORF">DFR66_101297</name>
    <name evidence="3" type="ORF">IQ02_00293</name>
</gene>
<feature type="transmembrane region" description="Helical" evidence="1">
    <location>
        <begin position="88"/>
        <end position="112"/>
    </location>
</feature>
<feature type="transmembrane region" description="Helical" evidence="1">
    <location>
        <begin position="323"/>
        <end position="341"/>
    </location>
</feature>
<dbReference type="AlphaFoldDB" id="A0A562Q608"/>